<dbReference type="EMBL" id="WJXW01000004">
    <property type="protein sequence ID" value="KAF9736432.1"/>
    <property type="molecule type" value="Genomic_DNA"/>
</dbReference>
<dbReference type="InterPro" id="IPR052158">
    <property type="entry name" value="INH-QAR"/>
</dbReference>
<keyword evidence="1" id="KW-1133">Transmembrane helix</keyword>
<dbReference type="CDD" id="cd03139">
    <property type="entry name" value="GATase1_PfpI_2"/>
    <property type="match status" value="1"/>
</dbReference>
<feature type="domain" description="DJ-1/PfpI" evidence="2">
    <location>
        <begin position="86"/>
        <end position="228"/>
    </location>
</feature>
<protein>
    <submittedName>
        <fullName evidence="3">Dj-1 family protein</fullName>
    </submittedName>
</protein>
<reference evidence="3" key="1">
    <citation type="journal article" date="2020" name="Mol. Plant Microbe Interact.">
        <title>Genome Sequence of the Biocontrol Agent Coniothyrium minitans strain Conio (IMI 134523).</title>
        <authorList>
            <person name="Patel D."/>
            <person name="Shittu T.A."/>
            <person name="Baroncelli R."/>
            <person name="Muthumeenakshi S."/>
            <person name="Osborne T.H."/>
            <person name="Janganan T.K."/>
            <person name="Sreenivasaprasad S."/>
        </authorList>
    </citation>
    <scope>NUCLEOTIDE SEQUENCE</scope>
    <source>
        <strain evidence="3">Conio</strain>
    </source>
</reference>
<evidence type="ECO:0000313" key="4">
    <source>
        <dbReference type="Proteomes" id="UP000756921"/>
    </source>
</evidence>
<accession>A0A9P6KRP1</accession>
<evidence type="ECO:0000259" key="2">
    <source>
        <dbReference type="Pfam" id="PF01965"/>
    </source>
</evidence>
<keyword evidence="1" id="KW-0812">Transmembrane</keyword>
<dbReference type="OrthoDB" id="543156at2759"/>
<dbReference type="PANTHER" id="PTHR43130">
    <property type="entry name" value="ARAC-FAMILY TRANSCRIPTIONAL REGULATOR"/>
    <property type="match status" value="1"/>
</dbReference>
<comment type="caution">
    <text evidence="3">The sequence shown here is derived from an EMBL/GenBank/DDBJ whole genome shotgun (WGS) entry which is preliminary data.</text>
</comment>
<proteinExistence type="predicted"/>
<dbReference type="Proteomes" id="UP000756921">
    <property type="component" value="Unassembled WGS sequence"/>
</dbReference>
<dbReference type="InterPro" id="IPR002818">
    <property type="entry name" value="DJ-1/PfpI"/>
</dbReference>
<dbReference type="Pfam" id="PF01965">
    <property type="entry name" value="DJ-1_PfpI"/>
    <property type="match status" value="1"/>
</dbReference>
<dbReference type="PANTHER" id="PTHR43130:SF15">
    <property type="entry name" value="THIJ_PFPI FAMILY PROTEIN (AFU_ORTHOLOGUE AFUA_5G14240)"/>
    <property type="match status" value="1"/>
</dbReference>
<keyword evidence="1" id="KW-0472">Membrane</keyword>
<dbReference type="SUPFAM" id="SSF52317">
    <property type="entry name" value="Class I glutamine amidotransferase-like"/>
    <property type="match status" value="1"/>
</dbReference>
<keyword evidence="4" id="KW-1185">Reference proteome</keyword>
<evidence type="ECO:0000256" key="1">
    <source>
        <dbReference type="SAM" id="Phobius"/>
    </source>
</evidence>
<dbReference type="Gene3D" id="3.40.50.880">
    <property type="match status" value="1"/>
</dbReference>
<dbReference type="AlphaFoldDB" id="A0A9P6KRP1"/>
<organism evidence="3 4">
    <name type="scientific">Paraphaeosphaeria minitans</name>
    <dbReference type="NCBI Taxonomy" id="565426"/>
    <lineage>
        <taxon>Eukaryota</taxon>
        <taxon>Fungi</taxon>
        <taxon>Dikarya</taxon>
        <taxon>Ascomycota</taxon>
        <taxon>Pezizomycotina</taxon>
        <taxon>Dothideomycetes</taxon>
        <taxon>Pleosporomycetidae</taxon>
        <taxon>Pleosporales</taxon>
        <taxon>Massarineae</taxon>
        <taxon>Didymosphaeriaceae</taxon>
        <taxon>Paraphaeosphaeria</taxon>
    </lineage>
</organism>
<feature type="transmembrane region" description="Helical" evidence="1">
    <location>
        <begin position="150"/>
        <end position="169"/>
    </location>
</feature>
<sequence length="264" mass="28847">MMVLCSIYLCPLYLTHQSATRPTRYGMIVFKGFQALGALTFGPLPLRPTVTYLSIYTTDVFGPLSALNVLSRTHKMELAIIAESTKPVSTHPEPNPGFVSASFGQEIVPTHTFQNAPEIEVLLVPGGFGTRNKDVMAPVEAYIRTVFPKVGYVITICTGSAILAGLGLLDHRRATTNKCTWDANAKLGPNVEWVRKARWVVDETAGVTPVWSSSGVSAGIDVTFAFVEKLYGGETAEHVANVMEYDRHLDGKWDPFAGIWEAKV</sequence>
<evidence type="ECO:0000313" key="3">
    <source>
        <dbReference type="EMBL" id="KAF9736432.1"/>
    </source>
</evidence>
<dbReference type="InterPro" id="IPR029062">
    <property type="entry name" value="Class_I_gatase-like"/>
</dbReference>
<gene>
    <name evidence="3" type="ORF">PMIN01_04211</name>
</gene>
<name>A0A9P6KRP1_9PLEO</name>